<evidence type="ECO:0000256" key="3">
    <source>
        <dbReference type="ARBA" id="ARBA00022741"/>
    </source>
</evidence>
<comment type="catalytic activity">
    <reaction evidence="6">
        <text>L-threonyl-[protein] + ATP = 3-O-(5'-adenylyl)-L-threonyl-[protein] + diphosphate</text>
        <dbReference type="Rhea" id="RHEA:54292"/>
        <dbReference type="Rhea" id="RHEA-COMP:11060"/>
        <dbReference type="Rhea" id="RHEA-COMP:13847"/>
        <dbReference type="ChEBI" id="CHEBI:30013"/>
        <dbReference type="ChEBI" id="CHEBI:30616"/>
        <dbReference type="ChEBI" id="CHEBI:33019"/>
        <dbReference type="ChEBI" id="CHEBI:138113"/>
        <dbReference type="EC" id="2.7.7.108"/>
    </reaction>
</comment>
<evidence type="ECO:0000256" key="8">
    <source>
        <dbReference type="SAM" id="MobiDB-lite"/>
    </source>
</evidence>
<sequence length="398" mass="45774">MQDFEEYIRQGEPHKREKGYAWQTAIGLQAVDDLKPSEYLIRTARQHIEGDITIEEAKQLIDSYYQAKTVRADIADRTEEADKVSARIAEILSEKTFSFSPVEYMAIHRRLFEGIYKFAGKIRDYNITKKEWVLNGETVLYASAGSIRETLDYDFEQEKKFSYKDLNINDAITHIAKFISGIWQIHAFGEGNTRTTAVFTIKFLRTFGFDISNDSFADHSWYFRNALVRANYNNLSKGIYATTEYIEAFFRNLILSEQNELKNRTMLVQERPAHDIQSATVPHDNISKCNIYTLNCTLEEIAVLNYLRERPSATQKEIAAHIGKSERTVKTITVRLVRDGILERKNGKRDGFWVIKTDELTSQNSRLDVVSPVLSPRHVPDAAKKPATHSKKKTGLKP</sequence>
<evidence type="ECO:0000256" key="7">
    <source>
        <dbReference type="ARBA" id="ARBA00048696"/>
    </source>
</evidence>
<dbReference type="SUPFAM" id="SSF46785">
    <property type="entry name" value="Winged helix' DNA-binding domain"/>
    <property type="match status" value="1"/>
</dbReference>
<evidence type="ECO:0000256" key="6">
    <source>
        <dbReference type="ARBA" id="ARBA00047939"/>
    </source>
</evidence>
<evidence type="ECO:0000313" key="11">
    <source>
        <dbReference type="Proteomes" id="UP000318946"/>
    </source>
</evidence>
<dbReference type="InterPro" id="IPR036388">
    <property type="entry name" value="WH-like_DNA-bd_sf"/>
</dbReference>
<dbReference type="PANTHER" id="PTHR39560:SF1">
    <property type="entry name" value="PROTEIN ADENYLYLTRANSFERASE FIC-RELATED"/>
    <property type="match status" value="1"/>
</dbReference>
<keyword evidence="2" id="KW-0548">Nucleotidyltransferase</keyword>
<evidence type="ECO:0000256" key="2">
    <source>
        <dbReference type="ARBA" id="ARBA00022695"/>
    </source>
</evidence>
<dbReference type="SUPFAM" id="SSF140931">
    <property type="entry name" value="Fic-like"/>
    <property type="match status" value="1"/>
</dbReference>
<dbReference type="Gene3D" id="1.10.3290.10">
    <property type="entry name" value="Fido-like domain"/>
    <property type="match status" value="1"/>
</dbReference>
<dbReference type="PANTHER" id="PTHR39560">
    <property type="entry name" value="PROTEIN ADENYLYLTRANSFERASE FIC-RELATED"/>
    <property type="match status" value="1"/>
</dbReference>
<keyword evidence="4" id="KW-0067">ATP-binding</keyword>
<dbReference type="GO" id="GO:0051302">
    <property type="term" value="P:regulation of cell division"/>
    <property type="evidence" value="ECO:0007669"/>
    <property type="project" value="TreeGrafter"/>
</dbReference>
<evidence type="ECO:0000313" key="10">
    <source>
        <dbReference type="EMBL" id="BBL02749.1"/>
    </source>
</evidence>
<feature type="domain" description="Fido" evidence="9">
    <location>
        <begin position="99"/>
        <end position="248"/>
    </location>
</feature>
<dbReference type="AlphaFoldDB" id="A0A4Y1WR75"/>
<dbReference type="RefSeq" id="WP_141411804.1">
    <property type="nucleotide sequence ID" value="NZ_AP019735.1"/>
</dbReference>
<dbReference type="CDD" id="cd11586">
    <property type="entry name" value="VbhA_like"/>
    <property type="match status" value="1"/>
</dbReference>
<evidence type="ECO:0000256" key="5">
    <source>
        <dbReference type="ARBA" id="ARBA00034531"/>
    </source>
</evidence>
<reference evidence="11" key="1">
    <citation type="submission" date="2019-06" db="EMBL/GenBank/DDBJ databases">
        <title>Alistipes onderdonkii subsp. vulgaris subsp. nov., Alistipes dispar sp. nov. and Alistipes communis sp. nov., isolated from human faeces, and creation of Alistipes onderdonkii subsp. onderdonkii subsp. nov.</title>
        <authorList>
            <person name="Sakamoto M."/>
            <person name="Ikeyama N."/>
            <person name="Ogata Y."/>
            <person name="Suda W."/>
            <person name="Iino T."/>
            <person name="Hattori M."/>
            <person name="Ohkuma M."/>
        </authorList>
    </citation>
    <scope>NUCLEOTIDE SEQUENCE [LARGE SCALE GENOMIC DNA]</scope>
    <source>
        <strain evidence="11">5CBH24</strain>
    </source>
</reference>
<dbReference type="Proteomes" id="UP000318946">
    <property type="component" value="Chromosome"/>
</dbReference>
<dbReference type="GO" id="GO:0005524">
    <property type="term" value="F:ATP binding"/>
    <property type="evidence" value="ECO:0007669"/>
    <property type="project" value="UniProtKB-KW"/>
</dbReference>
<feature type="region of interest" description="Disordered" evidence="8">
    <location>
        <begin position="371"/>
        <end position="398"/>
    </location>
</feature>
<proteinExistence type="predicted"/>
<dbReference type="PROSITE" id="PS51459">
    <property type="entry name" value="FIDO"/>
    <property type="match status" value="1"/>
</dbReference>
<accession>A0A4Y1WR75</accession>
<evidence type="ECO:0000259" key="9">
    <source>
        <dbReference type="PROSITE" id="PS51459"/>
    </source>
</evidence>
<dbReference type="KEGG" id="acou:A5CBH24_00620"/>
<dbReference type="InterPro" id="IPR033788">
    <property type="entry name" value="VbhA-like"/>
</dbReference>
<evidence type="ECO:0000256" key="1">
    <source>
        <dbReference type="ARBA" id="ARBA00022679"/>
    </source>
</evidence>
<name>A0A4Y1WR75_9BACT</name>
<dbReference type="GeneID" id="78340784"/>
<dbReference type="GO" id="GO:0070733">
    <property type="term" value="F:AMPylase activity"/>
    <property type="evidence" value="ECO:0007669"/>
    <property type="project" value="UniProtKB-EC"/>
</dbReference>
<evidence type="ECO:0000256" key="4">
    <source>
        <dbReference type="ARBA" id="ARBA00022840"/>
    </source>
</evidence>
<dbReference type="InterPro" id="IPR036597">
    <property type="entry name" value="Fido-like_dom_sf"/>
</dbReference>
<comment type="catalytic activity">
    <reaction evidence="7">
        <text>L-tyrosyl-[protein] + ATP = O-(5'-adenylyl)-L-tyrosyl-[protein] + diphosphate</text>
        <dbReference type="Rhea" id="RHEA:54288"/>
        <dbReference type="Rhea" id="RHEA-COMP:10136"/>
        <dbReference type="Rhea" id="RHEA-COMP:13846"/>
        <dbReference type="ChEBI" id="CHEBI:30616"/>
        <dbReference type="ChEBI" id="CHEBI:33019"/>
        <dbReference type="ChEBI" id="CHEBI:46858"/>
        <dbReference type="ChEBI" id="CHEBI:83624"/>
        <dbReference type="EC" id="2.7.7.108"/>
    </reaction>
</comment>
<dbReference type="InterPro" id="IPR003812">
    <property type="entry name" value="Fido"/>
</dbReference>
<gene>
    <name evidence="10" type="ORF">A5CBH24_00620</name>
</gene>
<protein>
    <recommendedName>
        <fullName evidence="5">protein adenylyltransferase</fullName>
        <ecNumber evidence="5">2.7.7.108</ecNumber>
    </recommendedName>
</protein>
<dbReference type="InterPro" id="IPR036390">
    <property type="entry name" value="WH_DNA-bd_sf"/>
</dbReference>
<dbReference type="Gene3D" id="1.10.10.10">
    <property type="entry name" value="Winged helix-like DNA-binding domain superfamily/Winged helix DNA-binding domain"/>
    <property type="match status" value="1"/>
</dbReference>
<dbReference type="Pfam" id="PF02661">
    <property type="entry name" value="Fic"/>
    <property type="match status" value="1"/>
</dbReference>
<organism evidence="10 11">
    <name type="scientific">Alistipes communis</name>
    <dbReference type="NCBI Taxonomy" id="2585118"/>
    <lineage>
        <taxon>Bacteria</taxon>
        <taxon>Pseudomonadati</taxon>
        <taxon>Bacteroidota</taxon>
        <taxon>Bacteroidia</taxon>
        <taxon>Bacteroidales</taxon>
        <taxon>Rikenellaceae</taxon>
        <taxon>Alistipes</taxon>
    </lineage>
</organism>
<keyword evidence="11" id="KW-1185">Reference proteome</keyword>
<feature type="compositionally biased region" description="Basic residues" evidence="8">
    <location>
        <begin position="386"/>
        <end position="398"/>
    </location>
</feature>
<dbReference type="EC" id="2.7.7.108" evidence="5"/>
<dbReference type="Pfam" id="PF13412">
    <property type="entry name" value="HTH_24"/>
    <property type="match status" value="1"/>
</dbReference>
<keyword evidence="3" id="KW-0547">Nucleotide-binding</keyword>
<dbReference type="OrthoDB" id="9814400at2"/>
<keyword evidence="1" id="KW-0808">Transferase</keyword>
<dbReference type="EMBL" id="AP019735">
    <property type="protein sequence ID" value="BBL02749.1"/>
    <property type="molecule type" value="Genomic_DNA"/>
</dbReference>